<dbReference type="GO" id="GO:0046872">
    <property type="term" value="F:metal ion binding"/>
    <property type="evidence" value="ECO:0007669"/>
    <property type="project" value="UniProtKB-KW"/>
</dbReference>
<dbReference type="GO" id="GO:0005739">
    <property type="term" value="C:mitochondrion"/>
    <property type="evidence" value="ECO:0007669"/>
    <property type="project" value="TreeGrafter"/>
</dbReference>
<keyword evidence="9" id="KW-1185">Reference proteome</keyword>
<feature type="transmembrane region" description="Helical" evidence="7">
    <location>
        <begin position="594"/>
        <end position="616"/>
    </location>
</feature>
<comment type="caution">
    <text evidence="8">The sequence shown here is derived from an EMBL/GenBank/DDBJ whole genome shotgun (WGS) entry which is preliminary data.</text>
</comment>
<feature type="region of interest" description="Disordered" evidence="6">
    <location>
        <begin position="403"/>
        <end position="478"/>
    </location>
</feature>
<feature type="transmembrane region" description="Helical" evidence="7">
    <location>
        <begin position="622"/>
        <end position="640"/>
    </location>
</feature>
<feature type="region of interest" description="Disordered" evidence="6">
    <location>
        <begin position="1"/>
        <end position="48"/>
    </location>
</feature>
<feature type="compositionally biased region" description="Basic and acidic residues" evidence="6">
    <location>
        <begin position="403"/>
        <end position="415"/>
    </location>
</feature>
<accession>A0A4D9D0Y6</accession>
<feature type="compositionally biased region" description="Basic and acidic residues" evidence="6">
    <location>
        <begin position="425"/>
        <end position="435"/>
    </location>
</feature>
<evidence type="ECO:0000256" key="7">
    <source>
        <dbReference type="SAM" id="Phobius"/>
    </source>
</evidence>
<evidence type="ECO:0000256" key="5">
    <source>
        <dbReference type="PIRSR" id="PIRSR604254-1"/>
    </source>
</evidence>
<keyword evidence="4 7" id="KW-0472">Membrane</keyword>
<evidence type="ECO:0000256" key="3">
    <source>
        <dbReference type="ARBA" id="ARBA00022989"/>
    </source>
</evidence>
<feature type="binding site" evidence="5">
    <location>
        <position position="719"/>
    </location>
    <ligand>
        <name>Zn(2+)</name>
        <dbReference type="ChEBI" id="CHEBI:29105"/>
    </ligand>
</feature>
<keyword evidence="5" id="KW-0479">Metal-binding</keyword>
<reference evidence="8 9" key="1">
    <citation type="submission" date="2019-01" db="EMBL/GenBank/DDBJ databases">
        <title>Nuclear Genome Assembly of the Microalgal Biofuel strain Nannochloropsis salina CCMP1776.</title>
        <authorList>
            <person name="Hovde B."/>
        </authorList>
    </citation>
    <scope>NUCLEOTIDE SEQUENCE [LARGE SCALE GENOMIC DNA]</scope>
    <source>
        <strain evidence="8 9">CCMP1776</strain>
    </source>
</reference>
<dbReference type="InterPro" id="IPR038781">
    <property type="entry name" value="C365.16-ike"/>
</dbReference>
<name>A0A4D9D0Y6_9STRA</name>
<dbReference type="PANTHER" id="PTHR37845">
    <property type="entry name" value="SEQUENCE ORPHAN"/>
    <property type="match status" value="1"/>
</dbReference>
<dbReference type="EMBL" id="SDOX01000018">
    <property type="protein sequence ID" value="TFJ84574.1"/>
    <property type="molecule type" value="Genomic_DNA"/>
</dbReference>
<proteinExistence type="predicted"/>
<feature type="transmembrane region" description="Helical" evidence="7">
    <location>
        <begin position="722"/>
        <end position="742"/>
    </location>
</feature>
<dbReference type="PANTHER" id="PTHR37845:SF1">
    <property type="entry name" value="SEQUENCE ORPHAN"/>
    <property type="match status" value="1"/>
</dbReference>
<gene>
    <name evidence="8" type="ORF">NSK_004039</name>
</gene>
<comment type="subcellular location">
    <subcellularLocation>
        <location evidence="1">Membrane</location>
        <topology evidence="1">Multi-pass membrane protein</topology>
    </subcellularLocation>
</comment>
<feature type="transmembrane region" description="Helical" evidence="7">
    <location>
        <begin position="549"/>
        <end position="573"/>
    </location>
</feature>
<dbReference type="OrthoDB" id="40996at2759"/>
<keyword evidence="2 7" id="KW-0812">Transmembrane</keyword>
<evidence type="ECO:0000313" key="9">
    <source>
        <dbReference type="Proteomes" id="UP000355283"/>
    </source>
</evidence>
<feature type="compositionally biased region" description="Basic and acidic residues" evidence="6">
    <location>
        <begin position="445"/>
        <end position="465"/>
    </location>
</feature>
<evidence type="ECO:0000313" key="8">
    <source>
        <dbReference type="EMBL" id="TFJ84574.1"/>
    </source>
</evidence>
<evidence type="ECO:0000256" key="2">
    <source>
        <dbReference type="ARBA" id="ARBA00022692"/>
    </source>
</evidence>
<evidence type="ECO:0000256" key="4">
    <source>
        <dbReference type="ARBA" id="ARBA00023136"/>
    </source>
</evidence>
<dbReference type="AlphaFoldDB" id="A0A4D9D0Y6"/>
<evidence type="ECO:0000256" key="6">
    <source>
        <dbReference type="SAM" id="MobiDB-lite"/>
    </source>
</evidence>
<protein>
    <submittedName>
        <fullName evidence="8">Uncharacterized protein</fullName>
    </submittedName>
</protein>
<evidence type="ECO:0000256" key="1">
    <source>
        <dbReference type="ARBA" id="ARBA00004141"/>
    </source>
</evidence>
<keyword evidence="5" id="KW-0862">Zinc</keyword>
<dbReference type="Pfam" id="PF03006">
    <property type="entry name" value="HlyIII"/>
    <property type="match status" value="1"/>
</dbReference>
<sequence length="745" mass="81820">MGQTASSPAGTATMSSQPPGISSKASTRAISSPPASDKVQAAPTSSGNLSAQASTAKLAALSTSASATAGEDPQNMSLIRRLSISADETTSKMSRKLSSMADEGRQALRRNNTVVSMASTGVHVITDAGIHLPHELHVPNIGLSHPANATLGAVTAAVVAGSLVSPMITVLDLAIVRSQFDHIGVGTAVKRTASDLYTGRASWNPALRIMGGVYLSTYMAANGTEAWCTENGIDYKIPTAVTTSLVNIVGVSLKDRAFARMMKKSASSFPLSSYLLFGIRDGMTVTSTFVLKNTVRDHLVEDLSFRPRYADIAASFAVPMLAQIPFTPLHILAMDLYVRKDATWLSRLQEIKSGYRNVLLGRVMRIVPAFGVGGVVNDMVKEAFEDEEEAMFLHMDRGPPVSKRRDECGLREAETRGQAPALPHTCRDVRHEAATYRRTRSQKRRSVDDAKDYTQRPVGEERERSLSSSQGSRPARLSVSRHEAAPYLVGNPFILSGYRRCITLREACQGLFYQHNSWLDTWTSVFSWVHSHVLLFVASYIYGVFRRDWLSAIVFASFYLHVAWIHAPASIVCHLVGNAGISQHVYELCLELDYLGIFIASVILAFTQAVFVYPWWGTLLNVLLAMGLTAYLVTHIRQVVLCHIGRLRMLLEIGSLYQLPLWFQAYQDCTSPSIPSSLPPSLLCACGMTGSLVVGGLTYALHFPERFAPGKFDVWWNSHALMHVWINVAMLSEFLFLLHMFLRRS</sequence>
<feature type="transmembrane region" description="Helical" evidence="7">
    <location>
        <begin position="525"/>
        <end position="543"/>
    </location>
</feature>
<dbReference type="GO" id="GO:0016020">
    <property type="term" value="C:membrane"/>
    <property type="evidence" value="ECO:0007669"/>
    <property type="project" value="UniProtKB-SubCell"/>
</dbReference>
<dbReference type="InterPro" id="IPR004254">
    <property type="entry name" value="AdipoR/HlyIII-related"/>
</dbReference>
<keyword evidence="3 7" id="KW-1133">Transmembrane helix</keyword>
<organism evidence="8 9">
    <name type="scientific">Nannochloropsis salina CCMP1776</name>
    <dbReference type="NCBI Taxonomy" id="1027361"/>
    <lineage>
        <taxon>Eukaryota</taxon>
        <taxon>Sar</taxon>
        <taxon>Stramenopiles</taxon>
        <taxon>Ochrophyta</taxon>
        <taxon>Eustigmatophyceae</taxon>
        <taxon>Eustigmatales</taxon>
        <taxon>Monodopsidaceae</taxon>
        <taxon>Microchloropsis</taxon>
        <taxon>Microchloropsis salina</taxon>
    </lineage>
</organism>
<dbReference type="Proteomes" id="UP000355283">
    <property type="component" value="Unassembled WGS sequence"/>
</dbReference>
<feature type="compositionally biased region" description="Polar residues" evidence="6">
    <location>
        <begin position="1"/>
        <end position="34"/>
    </location>
</feature>
<feature type="binding site" evidence="5">
    <location>
        <position position="723"/>
    </location>
    <ligand>
        <name>Zn(2+)</name>
        <dbReference type="ChEBI" id="CHEBI:29105"/>
    </ligand>
</feature>
<feature type="binding site" evidence="5">
    <location>
        <position position="574"/>
    </location>
    <ligand>
        <name>Zn(2+)</name>
        <dbReference type="ChEBI" id="CHEBI:29105"/>
    </ligand>
</feature>